<dbReference type="SMART" id="SM00233">
    <property type="entry name" value="PH"/>
    <property type="match status" value="1"/>
</dbReference>
<evidence type="ECO:0000256" key="5">
    <source>
        <dbReference type="ARBA" id="ARBA00022679"/>
    </source>
</evidence>
<evidence type="ECO:0000256" key="1">
    <source>
        <dbReference type="ARBA" id="ARBA00006935"/>
    </source>
</evidence>
<dbReference type="PROSITE" id="PS00108">
    <property type="entry name" value="PROTEIN_KINASE_ST"/>
    <property type="match status" value="1"/>
</dbReference>
<dbReference type="Pfam" id="PF00169">
    <property type="entry name" value="PH"/>
    <property type="match status" value="1"/>
</dbReference>
<dbReference type="PROSITE" id="PS51285">
    <property type="entry name" value="AGC_KINASE_CTER"/>
    <property type="match status" value="1"/>
</dbReference>
<organism evidence="13 14">
    <name type="scientific">Oncorhynchus tshawytscha</name>
    <name type="common">Chinook salmon</name>
    <name type="synonym">Salmo tshawytscha</name>
    <dbReference type="NCBI Taxonomy" id="74940"/>
    <lineage>
        <taxon>Eukaryota</taxon>
        <taxon>Metazoa</taxon>
        <taxon>Chordata</taxon>
        <taxon>Craniata</taxon>
        <taxon>Vertebrata</taxon>
        <taxon>Euteleostomi</taxon>
        <taxon>Actinopterygii</taxon>
        <taxon>Neopterygii</taxon>
        <taxon>Teleostei</taxon>
        <taxon>Protacanthopterygii</taxon>
        <taxon>Salmoniformes</taxon>
        <taxon>Salmonidae</taxon>
        <taxon>Salmoninae</taxon>
        <taxon>Oncorhynchus</taxon>
    </lineage>
</organism>
<dbReference type="Gene3D" id="3.30.200.20">
    <property type="entry name" value="Phosphorylase Kinase, domain 1"/>
    <property type="match status" value="2"/>
</dbReference>
<dbReference type="SUPFAM" id="SSF50729">
    <property type="entry name" value="PH domain-like"/>
    <property type="match status" value="1"/>
</dbReference>
<evidence type="ECO:0000313" key="13">
    <source>
        <dbReference type="Ensembl" id="ENSOTSP00005014616.2"/>
    </source>
</evidence>
<comment type="similarity">
    <text evidence="1">Belongs to the protein kinase superfamily. AGC Ser/Thr protein kinase family. RAC subfamily.</text>
</comment>
<evidence type="ECO:0000256" key="4">
    <source>
        <dbReference type="ARBA" id="ARBA00022553"/>
    </source>
</evidence>
<dbReference type="CDD" id="cd01241">
    <property type="entry name" value="PH_PKB"/>
    <property type="match status" value="1"/>
</dbReference>
<feature type="domain" description="PH" evidence="10">
    <location>
        <begin position="5"/>
        <end position="108"/>
    </location>
</feature>
<evidence type="ECO:0000256" key="7">
    <source>
        <dbReference type="ARBA" id="ARBA00022777"/>
    </source>
</evidence>
<feature type="binding site" evidence="9">
    <location>
        <position position="189"/>
    </location>
    <ligand>
        <name>ATP</name>
        <dbReference type="ChEBI" id="CHEBI:30616"/>
    </ligand>
</feature>
<keyword evidence="5" id="KW-0808">Transferase</keyword>
<dbReference type="Proteomes" id="UP000694402">
    <property type="component" value="Unassembled WGS sequence"/>
</dbReference>
<evidence type="ECO:0000259" key="10">
    <source>
        <dbReference type="PROSITE" id="PS50003"/>
    </source>
</evidence>
<evidence type="ECO:0000256" key="6">
    <source>
        <dbReference type="ARBA" id="ARBA00022741"/>
    </source>
</evidence>
<evidence type="ECO:0000313" key="14">
    <source>
        <dbReference type="Proteomes" id="UP000694402"/>
    </source>
</evidence>
<keyword evidence="3" id="KW-0723">Serine/threonine-protein kinase</keyword>
<dbReference type="EC" id="2.7.11.1" evidence="2"/>
<evidence type="ECO:0000259" key="12">
    <source>
        <dbReference type="PROSITE" id="PS51285"/>
    </source>
</evidence>
<dbReference type="PROSITE" id="PS00107">
    <property type="entry name" value="PROTEIN_KINASE_ATP"/>
    <property type="match status" value="1"/>
</dbReference>
<evidence type="ECO:0000256" key="9">
    <source>
        <dbReference type="PROSITE-ProRule" id="PRU10141"/>
    </source>
</evidence>
<feature type="domain" description="AGC-kinase C-terminal" evidence="12">
    <location>
        <begin position="483"/>
        <end position="554"/>
    </location>
</feature>
<dbReference type="Ensembl" id="ENSOTST00005015974.2">
    <property type="protein sequence ID" value="ENSOTSP00005014616.2"/>
    <property type="gene ID" value="ENSOTSG00005007284.2"/>
</dbReference>
<protein>
    <recommendedName>
        <fullName evidence="2">non-specific serine/threonine protein kinase</fullName>
        <ecNumber evidence="2">2.7.11.1</ecNumber>
    </recommendedName>
</protein>
<evidence type="ECO:0000256" key="3">
    <source>
        <dbReference type="ARBA" id="ARBA00022527"/>
    </source>
</evidence>
<keyword evidence="14" id="KW-1185">Reference proteome</keyword>
<dbReference type="InterPro" id="IPR000719">
    <property type="entry name" value="Prot_kinase_dom"/>
</dbReference>
<dbReference type="InterPro" id="IPR017892">
    <property type="entry name" value="Pkinase_C"/>
</dbReference>
<dbReference type="FunFam" id="3.30.200.20:FF:000838">
    <property type="entry name" value="Non-specific serine/threonine protein kinase"/>
    <property type="match status" value="1"/>
</dbReference>
<dbReference type="InterPro" id="IPR011993">
    <property type="entry name" value="PH-like_dom_sf"/>
</dbReference>
<reference evidence="13" key="1">
    <citation type="submission" date="2025-08" db="UniProtKB">
        <authorList>
            <consortium name="Ensembl"/>
        </authorList>
    </citation>
    <scope>IDENTIFICATION</scope>
</reference>
<reference evidence="13" key="2">
    <citation type="submission" date="2025-09" db="UniProtKB">
        <authorList>
            <consortium name="Ensembl"/>
        </authorList>
    </citation>
    <scope>IDENTIFICATION</scope>
</reference>
<keyword evidence="4" id="KW-0597">Phosphoprotein</keyword>
<gene>
    <name evidence="13" type="primary">LOC112225150</name>
</gene>
<dbReference type="AlphaFoldDB" id="A0A8C8CP30"/>
<dbReference type="InterPro" id="IPR039026">
    <property type="entry name" value="PH_PKB"/>
</dbReference>
<keyword evidence="6 9" id="KW-0547">Nucleotide-binding</keyword>
<dbReference type="PROSITE" id="PS50011">
    <property type="entry name" value="PROTEIN_KINASE_DOM"/>
    <property type="match status" value="1"/>
</dbReference>
<evidence type="ECO:0000256" key="8">
    <source>
        <dbReference type="ARBA" id="ARBA00022840"/>
    </source>
</evidence>
<dbReference type="InterPro" id="IPR001849">
    <property type="entry name" value="PH_domain"/>
</dbReference>
<dbReference type="Pfam" id="PF00069">
    <property type="entry name" value="Pkinase"/>
    <property type="match status" value="2"/>
</dbReference>
<dbReference type="InterPro" id="IPR000961">
    <property type="entry name" value="AGC-kinase_C"/>
</dbReference>
<dbReference type="Gene3D" id="2.30.29.30">
    <property type="entry name" value="Pleckstrin-homology domain (PH domain)/Phosphotyrosine-binding domain (PTB)"/>
    <property type="match status" value="1"/>
</dbReference>
<sequence length="554" mass="64119">MNEVSVVREGWLHKRGEYIKTWRPRYFILKSDGSFIGYKEKPELSVQSLHPLNNFSVGECQLMKTERPKPNTFVIRCLQWTTVIERTFHVESNAEREEWMRAIQAVANGLKVREEEEPMDLFGSPSDNSSMEEMEVAMSKTRSKVTMSDFDYLKLLGKGTFGKVILVKEKATGMHYAMKILRKEVIIAKDEVAHTVTESRVLQNTRHPFLTTLKYAFQTHDRLCFVMEYANGGELFFHLSRDRVFTEDRARFYGAEIVSALEYLHSRDVVYRDLKLENLMLDNDGHVKITDFGLCKEGITDGATMKTFCGTPEYLAPEVRAWCWAWLVGRFFFLCSFHPLAYRRMLIAKITHLPDNMNPVVYSLFRASPKLIFANMGPHKVTKTVYFPPTSLHVKVLEDNDYGRAVDWWGLGVVMYEMMCGRLPFYNQDHERLFELILMEEIRFPRNLAPEGKALLAGLLKKDPKLGGGPDDAKDVMSHKFFTSINWQDVVDRKLTPPFKPQVTSETDTRYFDDEFTAQTITVTPPDKYDNLDCEDPNQPAHFPQFSYSASIRE</sequence>
<dbReference type="Gene3D" id="1.10.510.10">
    <property type="entry name" value="Transferase(Phosphotransferase) domain 1"/>
    <property type="match status" value="2"/>
</dbReference>
<dbReference type="InterPro" id="IPR011009">
    <property type="entry name" value="Kinase-like_dom_sf"/>
</dbReference>
<dbReference type="FunFam" id="2.30.29.30:FF:000027">
    <property type="entry name" value="Non-specific serine/threonine protein kinase"/>
    <property type="match status" value="1"/>
</dbReference>
<dbReference type="PANTHER" id="PTHR24351">
    <property type="entry name" value="RIBOSOMAL PROTEIN S6 KINASE"/>
    <property type="match status" value="1"/>
</dbReference>
<dbReference type="GeneTree" id="ENSGT00940000157189"/>
<dbReference type="Pfam" id="PF00433">
    <property type="entry name" value="Pkinase_C"/>
    <property type="match status" value="1"/>
</dbReference>
<accession>A0A8C8CP30</accession>
<dbReference type="GO" id="GO:0004674">
    <property type="term" value="F:protein serine/threonine kinase activity"/>
    <property type="evidence" value="ECO:0007669"/>
    <property type="project" value="UniProtKB-KW"/>
</dbReference>
<dbReference type="FunFam" id="1.10.510.10:FF:000551">
    <property type="entry name" value="Non-specific serine/threonine protein kinase"/>
    <property type="match status" value="1"/>
</dbReference>
<feature type="domain" description="Protein kinase" evidence="11">
    <location>
        <begin position="150"/>
        <end position="482"/>
    </location>
</feature>
<dbReference type="InterPro" id="IPR017441">
    <property type="entry name" value="Protein_kinase_ATP_BS"/>
</dbReference>
<dbReference type="SMART" id="SM00220">
    <property type="entry name" value="S_TKc"/>
    <property type="match status" value="1"/>
</dbReference>
<dbReference type="InterPro" id="IPR008271">
    <property type="entry name" value="Ser/Thr_kinase_AS"/>
</dbReference>
<dbReference type="SMART" id="SM00133">
    <property type="entry name" value="S_TK_X"/>
    <property type="match status" value="1"/>
</dbReference>
<evidence type="ECO:0000259" key="11">
    <source>
        <dbReference type="PROSITE" id="PS50011"/>
    </source>
</evidence>
<dbReference type="GO" id="GO:0005524">
    <property type="term" value="F:ATP binding"/>
    <property type="evidence" value="ECO:0007669"/>
    <property type="project" value="UniProtKB-UniRule"/>
</dbReference>
<name>A0A8C8CP30_ONCTS</name>
<keyword evidence="8 9" id="KW-0067">ATP-binding</keyword>
<proteinExistence type="inferred from homology"/>
<evidence type="ECO:0000256" key="2">
    <source>
        <dbReference type="ARBA" id="ARBA00012513"/>
    </source>
</evidence>
<dbReference type="SUPFAM" id="SSF56112">
    <property type="entry name" value="Protein kinase-like (PK-like)"/>
    <property type="match status" value="1"/>
</dbReference>
<dbReference type="PROSITE" id="PS50003">
    <property type="entry name" value="PH_DOMAIN"/>
    <property type="match status" value="1"/>
</dbReference>
<keyword evidence="7" id="KW-0418">Kinase</keyword>